<feature type="compositionally biased region" description="Basic and acidic residues" evidence="1">
    <location>
        <begin position="43"/>
        <end position="69"/>
    </location>
</feature>
<dbReference type="SUPFAM" id="SSF68906">
    <property type="entry name" value="SAP domain"/>
    <property type="match status" value="1"/>
</dbReference>
<protein>
    <recommendedName>
        <fullName evidence="2">SAP domain-containing protein</fullName>
    </recommendedName>
</protein>
<dbReference type="InterPro" id="IPR003034">
    <property type="entry name" value="SAP_dom"/>
</dbReference>
<organism evidence="3 4">
    <name type="scientific">Rhinolophus ferrumequinum</name>
    <name type="common">Greater horseshoe bat</name>
    <dbReference type="NCBI Taxonomy" id="59479"/>
    <lineage>
        <taxon>Eukaryota</taxon>
        <taxon>Metazoa</taxon>
        <taxon>Chordata</taxon>
        <taxon>Craniata</taxon>
        <taxon>Vertebrata</taxon>
        <taxon>Euteleostomi</taxon>
        <taxon>Mammalia</taxon>
        <taxon>Eutheria</taxon>
        <taxon>Laurasiatheria</taxon>
        <taxon>Chiroptera</taxon>
        <taxon>Yinpterochiroptera</taxon>
        <taxon>Rhinolophoidea</taxon>
        <taxon>Rhinolophidae</taxon>
        <taxon>Rhinolophinae</taxon>
        <taxon>Rhinolophus</taxon>
    </lineage>
</organism>
<dbReference type="Proteomes" id="UP000472240">
    <property type="component" value="Unplaced"/>
</dbReference>
<dbReference type="InParanoid" id="A0A671G161"/>
<proteinExistence type="predicted"/>
<evidence type="ECO:0000259" key="2">
    <source>
        <dbReference type="PROSITE" id="PS50800"/>
    </source>
</evidence>
<sequence>VDGHLLPDLKVNKLPEVLQHPGLVTHGLKAELAEQLQTLLEAEEPKDMRELKGDNEPEPPGHNKEERDIMSWTILPGRTNSMRPRSSNKRTRGDCQKWSSSRPTARWK</sequence>
<keyword evidence="4" id="KW-1185">Reference proteome</keyword>
<dbReference type="InterPro" id="IPR036361">
    <property type="entry name" value="SAP_dom_sf"/>
</dbReference>
<evidence type="ECO:0000256" key="1">
    <source>
        <dbReference type="SAM" id="MobiDB-lite"/>
    </source>
</evidence>
<dbReference type="AlphaFoldDB" id="A0A671G161"/>
<reference evidence="3" key="1">
    <citation type="submission" date="2025-08" db="UniProtKB">
        <authorList>
            <consortium name="Ensembl"/>
        </authorList>
    </citation>
    <scope>IDENTIFICATION</scope>
</reference>
<dbReference type="PROSITE" id="PS50800">
    <property type="entry name" value="SAP"/>
    <property type="match status" value="1"/>
</dbReference>
<feature type="compositionally biased region" description="Polar residues" evidence="1">
    <location>
        <begin position="97"/>
        <end position="108"/>
    </location>
</feature>
<dbReference type="Ensembl" id="ENSRFET00010034098.1">
    <property type="protein sequence ID" value="ENSRFEP00010031449.1"/>
    <property type="gene ID" value="ENSRFEG00010020797.1"/>
</dbReference>
<name>A0A671G161_RHIFE</name>
<accession>A0A671G161</accession>
<evidence type="ECO:0000313" key="3">
    <source>
        <dbReference type="Ensembl" id="ENSRFEP00010031449.1"/>
    </source>
</evidence>
<reference evidence="3" key="2">
    <citation type="submission" date="2025-09" db="UniProtKB">
        <authorList>
            <consortium name="Ensembl"/>
        </authorList>
    </citation>
    <scope>IDENTIFICATION</scope>
</reference>
<feature type="region of interest" description="Disordered" evidence="1">
    <location>
        <begin position="42"/>
        <end position="108"/>
    </location>
</feature>
<evidence type="ECO:0000313" key="4">
    <source>
        <dbReference type="Proteomes" id="UP000472240"/>
    </source>
</evidence>
<feature type="domain" description="SAP" evidence="2">
    <location>
        <begin position="6"/>
        <end position="40"/>
    </location>
</feature>